<dbReference type="AlphaFoldDB" id="A0A1H9CHP0"/>
<evidence type="ECO:0000313" key="1">
    <source>
        <dbReference type="EMBL" id="SEQ00750.1"/>
    </source>
</evidence>
<protein>
    <submittedName>
        <fullName evidence="1">Uncharacterized protein</fullName>
    </submittedName>
</protein>
<dbReference type="Proteomes" id="UP000199647">
    <property type="component" value="Unassembled WGS sequence"/>
</dbReference>
<name>A0A1H9CHP0_9HYPH</name>
<dbReference type="RefSeq" id="WP_092495332.1">
    <property type="nucleotide sequence ID" value="NZ_FOFG01000002.1"/>
</dbReference>
<sequence length="88" mass="9526">MLTDSQTFGFSPAIEYASDDAAGARAPKGRTLSADFRLAGLRLTARELIGYVRVHATRARRRALPAAQISLEVRTPEGAPALQILFDL</sequence>
<reference evidence="1 2" key="1">
    <citation type="submission" date="2016-10" db="EMBL/GenBank/DDBJ databases">
        <authorList>
            <person name="de Groot N.N."/>
        </authorList>
    </citation>
    <scope>NUCLEOTIDE SEQUENCE [LARGE SCALE GENOMIC DNA]</scope>
    <source>
        <strain evidence="1 2">A52C2</strain>
    </source>
</reference>
<organism evidence="1 2">
    <name type="scientific">Faunimonas pinastri</name>
    <dbReference type="NCBI Taxonomy" id="1855383"/>
    <lineage>
        <taxon>Bacteria</taxon>
        <taxon>Pseudomonadati</taxon>
        <taxon>Pseudomonadota</taxon>
        <taxon>Alphaproteobacteria</taxon>
        <taxon>Hyphomicrobiales</taxon>
        <taxon>Afifellaceae</taxon>
        <taxon>Faunimonas</taxon>
    </lineage>
</organism>
<evidence type="ECO:0000313" key="2">
    <source>
        <dbReference type="Proteomes" id="UP000199647"/>
    </source>
</evidence>
<dbReference type="EMBL" id="FOFG01000002">
    <property type="protein sequence ID" value="SEQ00750.1"/>
    <property type="molecule type" value="Genomic_DNA"/>
</dbReference>
<accession>A0A1H9CHP0</accession>
<gene>
    <name evidence="1" type="ORF">SAMN05216548_102157</name>
</gene>
<keyword evidence="2" id="KW-1185">Reference proteome</keyword>
<proteinExistence type="predicted"/>